<dbReference type="PROSITE" id="PS00491">
    <property type="entry name" value="PROLINE_PEPTIDASE"/>
    <property type="match status" value="1"/>
</dbReference>
<dbReference type="Gene3D" id="3.40.350.10">
    <property type="entry name" value="Creatinase/prolidase N-terminal domain"/>
    <property type="match status" value="1"/>
</dbReference>
<dbReference type="GO" id="GO:0016787">
    <property type="term" value="F:hydrolase activity"/>
    <property type="evidence" value="ECO:0007669"/>
    <property type="project" value="UniProtKB-KW"/>
</dbReference>
<feature type="domain" description="Peptidase M24" evidence="6">
    <location>
        <begin position="135"/>
        <end position="337"/>
    </location>
</feature>
<comment type="cofactor">
    <cofactor evidence="1">
        <name>Mn(2+)</name>
        <dbReference type="ChEBI" id="CHEBI:29035"/>
    </cofactor>
</comment>
<organism evidence="8 9">
    <name type="scientific">Listeria weihenstephanensis</name>
    <dbReference type="NCBI Taxonomy" id="1006155"/>
    <lineage>
        <taxon>Bacteria</taxon>
        <taxon>Bacillati</taxon>
        <taxon>Bacillota</taxon>
        <taxon>Bacilli</taxon>
        <taxon>Bacillales</taxon>
        <taxon>Listeriaceae</taxon>
        <taxon>Listeria</taxon>
    </lineage>
</organism>
<dbReference type="InterPro" id="IPR001131">
    <property type="entry name" value="Peptidase_M24B_aminopep-P_CS"/>
</dbReference>
<evidence type="ECO:0000256" key="2">
    <source>
        <dbReference type="ARBA" id="ARBA00008766"/>
    </source>
</evidence>
<evidence type="ECO:0000313" key="8">
    <source>
        <dbReference type="EMBL" id="AQY51094.1"/>
    </source>
</evidence>
<dbReference type="PANTHER" id="PTHR46112:SF3">
    <property type="entry name" value="AMINOPEPTIDASE YPDF"/>
    <property type="match status" value="1"/>
</dbReference>
<keyword evidence="9" id="KW-1185">Reference proteome</keyword>
<evidence type="ECO:0000256" key="4">
    <source>
        <dbReference type="ARBA" id="ARBA00022801"/>
    </source>
</evidence>
<dbReference type="SUPFAM" id="SSF55920">
    <property type="entry name" value="Creatinase/aminopeptidase"/>
    <property type="match status" value="1"/>
</dbReference>
<dbReference type="AlphaFoldDB" id="A0A1S7FUG5"/>
<dbReference type="Gene3D" id="3.90.230.10">
    <property type="entry name" value="Creatinase/methionine aminopeptidase superfamily"/>
    <property type="match status" value="1"/>
</dbReference>
<comment type="similarity">
    <text evidence="2 5">Belongs to the peptidase M24B family.</text>
</comment>
<dbReference type="EMBL" id="CP011102">
    <property type="protein sequence ID" value="AQY51094.1"/>
    <property type="molecule type" value="Genomic_DNA"/>
</dbReference>
<evidence type="ECO:0000259" key="6">
    <source>
        <dbReference type="Pfam" id="PF00557"/>
    </source>
</evidence>
<dbReference type="SUPFAM" id="SSF53092">
    <property type="entry name" value="Creatinase/prolidase N-terminal domain"/>
    <property type="match status" value="1"/>
</dbReference>
<keyword evidence="4" id="KW-0378">Hydrolase</keyword>
<feature type="domain" description="Creatinase N-terminal" evidence="7">
    <location>
        <begin position="4"/>
        <end position="127"/>
    </location>
</feature>
<dbReference type="KEGG" id="lwi:UE46_08580"/>
<evidence type="ECO:0000256" key="3">
    <source>
        <dbReference type="ARBA" id="ARBA00022723"/>
    </source>
</evidence>
<evidence type="ECO:0000259" key="7">
    <source>
        <dbReference type="Pfam" id="PF01321"/>
    </source>
</evidence>
<reference evidence="9" key="1">
    <citation type="submission" date="2015-03" db="EMBL/GenBank/DDBJ databases">
        <authorList>
            <person name="Ferrari E."/>
            <person name="Walter M.C."/>
            <person name="Huptas C."/>
            <person name="Scherer S."/>
            <person name="Mueller-Herbst S."/>
        </authorList>
    </citation>
    <scope>NUCLEOTIDE SEQUENCE [LARGE SCALE GENOMIC DNA]</scope>
    <source>
        <strain evidence="9">LWP01</strain>
    </source>
</reference>
<dbReference type="InterPro" id="IPR050659">
    <property type="entry name" value="Peptidase_M24B"/>
</dbReference>
<keyword evidence="3 5" id="KW-0479">Metal-binding</keyword>
<dbReference type="GO" id="GO:0046872">
    <property type="term" value="F:metal ion binding"/>
    <property type="evidence" value="ECO:0007669"/>
    <property type="project" value="UniProtKB-KW"/>
</dbReference>
<dbReference type="Pfam" id="PF00557">
    <property type="entry name" value="Peptidase_M24"/>
    <property type="match status" value="1"/>
</dbReference>
<dbReference type="Proteomes" id="UP000223060">
    <property type="component" value="Chromosome"/>
</dbReference>
<name>A0A1S7FUG5_9LIST</name>
<evidence type="ECO:0000256" key="1">
    <source>
        <dbReference type="ARBA" id="ARBA00001936"/>
    </source>
</evidence>
<dbReference type="CDD" id="cd01092">
    <property type="entry name" value="APP-like"/>
    <property type="match status" value="1"/>
</dbReference>
<protein>
    <submittedName>
        <fullName evidence="8">Peptidase M24</fullName>
    </submittedName>
</protein>
<dbReference type="InterPro" id="IPR036005">
    <property type="entry name" value="Creatinase/aminopeptidase-like"/>
</dbReference>
<gene>
    <name evidence="8" type="ORF">UE46_08580</name>
</gene>
<dbReference type="RefSeq" id="WP_036062372.1">
    <property type="nucleotide sequence ID" value="NZ_CP011102.1"/>
</dbReference>
<dbReference type="InterPro" id="IPR000994">
    <property type="entry name" value="Pept_M24"/>
</dbReference>
<accession>A0A1S7FUG5</accession>
<evidence type="ECO:0000313" key="9">
    <source>
        <dbReference type="Proteomes" id="UP000223060"/>
    </source>
</evidence>
<dbReference type="Pfam" id="PF01321">
    <property type="entry name" value="Creatinase_N"/>
    <property type="match status" value="1"/>
</dbReference>
<dbReference type="PANTHER" id="PTHR46112">
    <property type="entry name" value="AMINOPEPTIDASE"/>
    <property type="match status" value="1"/>
</dbReference>
<proteinExistence type="inferred from homology"/>
<evidence type="ECO:0000256" key="5">
    <source>
        <dbReference type="RuleBase" id="RU000590"/>
    </source>
</evidence>
<dbReference type="InterPro" id="IPR000587">
    <property type="entry name" value="Creatinase_N"/>
</dbReference>
<dbReference type="FunFam" id="3.90.230.10:FF:000014">
    <property type="entry name" value="Aminopeptidase P family protein"/>
    <property type="match status" value="1"/>
</dbReference>
<sequence>MTKLAKIQAALADHKIEAVLVTSDYNRRYVADFTGTTGIALITLKKAFFITDFRYTEQAAKQAVGYEVRQNKGPIFETVEAVIAEQGIKTLYFEEAYVTVAEHKLMQSYFSAKLEPISDLFEDMRKVKTASELAAIKTACEIADAAFKHILTFIKPGLTELEVSNELEFFMRRNGASGSSFDTIVASGLRSALPHGVASDKIIEVGDFVTMDYGCYYEGYCSDMTRTIAIGEPSAKLKEIYAVTLEAQLKVIDALKPGMSGIEADAIARDHIASKGYGEAFGHSLGHGIGLEIHEGPNLSMKSPNILVPGNVVTDEPGIYLPGIGGVRIEDDILITETGNEVLTHSPKELIIL</sequence>
<dbReference type="InterPro" id="IPR029149">
    <property type="entry name" value="Creatin/AminoP/Spt16_N"/>
</dbReference>